<dbReference type="GO" id="GO:0005504">
    <property type="term" value="F:fatty acid binding"/>
    <property type="evidence" value="ECO:0007669"/>
    <property type="project" value="TreeGrafter"/>
</dbReference>
<comment type="subcellular location">
    <subcellularLocation>
        <location evidence="2">Peroxisome</location>
    </subcellularLocation>
</comment>
<dbReference type="InterPro" id="IPR055060">
    <property type="entry name" value="ACOX_C_alpha1"/>
</dbReference>
<evidence type="ECO:0000256" key="4">
    <source>
        <dbReference type="ARBA" id="ARBA00006288"/>
    </source>
</evidence>
<dbReference type="Pfam" id="PF22924">
    <property type="entry name" value="ACOX_C_alpha1"/>
    <property type="match status" value="1"/>
</dbReference>
<dbReference type="InterPro" id="IPR009100">
    <property type="entry name" value="AcylCoA_DH/oxidase_NM_dom_sf"/>
</dbReference>
<keyword evidence="9" id="KW-0560">Oxidoreductase</keyword>
<keyword evidence="10" id="KW-0443">Lipid metabolism</keyword>
<keyword evidence="11" id="KW-0576">Peroxisome</keyword>
<evidence type="ECO:0000256" key="7">
    <source>
        <dbReference type="ARBA" id="ARBA00022827"/>
    </source>
</evidence>
<keyword evidence="14" id="KW-1185">Reference proteome</keyword>
<evidence type="ECO:0000256" key="2">
    <source>
        <dbReference type="ARBA" id="ARBA00004275"/>
    </source>
</evidence>
<comment type="pathway">
    <text evidence="3">Lipid metabolism.</text>
</comment>
<dbReference type="GO" id="GO:0033540">
    <property type="term" value="P:fatty acid beta-oxidation using acyl-CoA oxidase"/>
    <property type="evidence" value="ECO:0007669"/>
    <property type="project" value="TreeGrafter"/>
</dbReference>
<evidence type="ECO:0000256" key="8">
    <source>
        <dbReference type="ARBA" id="ARBA00022832"/>
    </source>
</evidence>
<comment type="similarity">
    <text evidence="4">Belongs to the acyl-CoA oxidase family.</text>
</comment>
<evidence type="ECO:0000256" key="1">
    <source>
        <dbReference type="ARBA" id="ARBA00001974"/>
    </source>
</evidence>
<dbReference type="PANTHER" id="PTHR10909:SF390">
    <property type="entry name" value="PEROXISOMAL ACYL-COENZYME A OXIDASE 3"/>
    <property type="match status" value="1"/>
</dbReference>
<comment type="cofactor">
    <cofactor evidence="1">
        <name>FAD</name>
        <dbReference type="ChEBI" id="CHEBI:57692"/>
    </cofactor>
</comment>
<comment type="caution">
    <text evidence="13">The sequence shown here is derived from an EMBL/GenBank/DDBJ whole genome shotgun (WGS) entry which is preliminary data.</text>
</comment>
<dbReference type="PANTHER" id="PTHR10909">
    <property type="entry name" value="ELECTRON TRANSPORT OXIDOREDUCTASE"/>
    <property type="match status" value="1"/>
</dbReference>
<evidence type="ECO:0000313" key="13">
    <source>
        <dbReference type="EMBL" id="KAB7498586.1"/>
    </source>
</evidence>
<sequence length="467" mass="53234">MDLIADLPSGPLDVYRKQASFNWKKMRLFIETPEDIEISNEAYKFLEEEPIFQQPDHDLTLEENRHLTFQRAKKLYNSKIFMPDDYFMNPAKGTGVDSNYTFQHRVLNNIGGIYDWSAVSRKSILMEFCMGAFLGLGTERHQKYISSLMKMEVCLCFPCHLKLFKIFRLTKLRNIFKKVGFSFCLTEISHGSNAKGMRTEARYDKESESFILHTPDFEAAKCWSGCLGKTASHSLVYAQLYTPDGVCHGLHCFVTPVRNPQTFETYLGVTVIDMGPKIGLNGLDNGVMMFNHYKIPRENLLNRTGDVTVDGKYVSPFKDPNKKLGASLGSLSQGRVTITEFCSVNLRKVLTISLRYSAVRRQFGSEDGKGEIPVLEYPLQQYRLFPYLSGLYALHCFSVKLKDHNLRFRYAMMGGGENPDYLANFGQELHALSCFGKSYSSWMARDAIQESREACGGHGYLKGLPRY</sequence>
<dbReference type="SUPFAM" id="SSF56645">
    <property type="entry name" value="Acyl-CoA dehydrogenase NM domain-like"/>
    <property type="match status" value="1"/>
</dbReference>
<evidence type="ECO:0000256" key="9">
    <source>
        <dbReference type="ARBA" id="ARBA00023002"/>
    </source>
</evidence>
<dbReference type="Gene3D" id="2.40.110.10">
    <property type="entry name" value="Butyryl-CoA Dehydrogenase, subunit A, domain 2"/>
    <property type="match status" value="1"/>
</dbReference>
<dbReference type="InterPro" id="IPR046373">
    <property type="entry name" value="Acyl-CoA_Oxase/DH_mid-dom_sf"/>
</dbReference>
<evidence type="ECO:0000256" key="10">
    <source>
        <dbReference type="ARBA" id="ARBA00023098"/>
    </source>
</evidence>
<dbReference type="GO" id="GO:0055088">
    <property type="term" value="P:lipid homeostasis"/>
    <property type="evidence" value="ECO:0007669"/>
    <property type="project" value="TreeGrafter"/>
</dbReference>
<keyword evidence="6" id="KW-0285">Flavoprotein</keyword>
<proteinExistence type="inferred from homology"/>
<organism evidence="13 14">
    <name type="scientific">Armadillidium nasatum</name>
    <dbReference type="NCBI Taxonomy" id="96803"/>
    <lineage>
        <taxon>Eukaryota</taxon>
        <taxon>Metazoa</taxon>
        <taxon>Ecdysozoa</taxon>
        <taxon>Arthropoda</taxon>
        <taxon>Crustacea</taxon>
        <taxon>Multicrustacea</taxon>
        <taxon>Malacostraca</taxon>
        <taxon>Eumalacostraca</taxon>
        <taxon>Peracarida</taxon>
        <taxon>Isopoda</taxon>
        <taxon>Oniscidea</taxon>
        <taxon>Crinocheta</taxon>
        <taxon>Armadillidiidae</taxon>
        <taxon>Armadillidium</taxon>
    </lineage>
</organism>
<dbReference type="Proteomes" id="UP000326759">
    <property type="component" value="Unassembled WGS sequence"/>
</dbReference>
<gene>
    <name evidence="13" type="primary">fadE10</name>
    <name evidence="13" type="ORF">Anas_05655</name>
</gene>
<evidence type="ECO:0000256" key="3">
    <source>
        <dbReference type="ARBA" id="ARBA00005189"/>
    </source>
</evidence>
<dbReference type="InterPro" id="IPR012258">
    <property type="entry name" value="Acyl-CoA_oxidase"/>
</dbReference>
<dbReference type="FunFam" id="1.20.140.10:FF:000010">
    <property type="entry name" value="Acyl-coenzyme A oxidase"/>
    <property type="match status" value="1"/>
</dbReference>
<evidence type="ECO:0000256" key="6">
    <source>
        <dbReference type="ARBA" id="ARBA00022630"/>
    </source>
</evidence>
<evidence type="ECO:0000256" key="11">
    <source>
        <dbReference type="ARBA" id="ARBA00023140"/>
    </source>
</evidence>
<dbReference type="GO" id="GO:0016402">
    <property type="term" value="F:pristanoyl-CoA oxidase activity"/>
    <property type="evidence" value="ECO:0007669"/>
    <property type="project" value="TreeGrafter"/>
</dbReference>
<dbReference type="GO" id="GO:0071949">
    <property type="term" value="F:FAD binding"/>
    <property type="evidence" value="ECO:0007669"/>
    <property type="project" value="InterPro"/>
</dbReference>
<name>A0A5N5SWI4_9CRUS</name>
<dbReference type="GO" id="GO:0005777">
    <property type="term" value="C:peroxisome"/>
    <property type="evidence" value="ECO:0007669"/>
    <property type="project" value="UniProtKB-SubCell"/>
</dbReference>
<dbReference type="FunFam" id="2.40.110.10:FF:000005">
    <property type="entry name" value="Acyl-coenzyme A oxidase"/>
    <property type="match status" value="1"/>
</dbReference>
<dbReference type="SUPFAM" id="SSF47203">
    <property type="entry name" value="Acyl-CoA dehydrogenase C-terminal domain-like"/>
    <property type="match status" value="1"/>
</dbReference>
<accession>A0A5N5SWI4</accession>
<keyword evidence="8" id="KW-0276">Fatty acid metabolism</keyword>
<feature type="domain" description="Acyl-CoA oxidase C-alpha1" evidence="12">
    <location>
        <begin position="329"/>
        <end position="462"/>
    </location>
</feature>
<evidence type="ECO:0000313" key="14">
    <source>
        <dbReference type="Proteomes" id="UP000326759"/>
    </source>
</evidence>
<keyword evidence="7" id="KW-0274">FAD</keyword>
<dbReference type="EC" id="1.3.3.6" evidence="5"/>
<dbReference type="InterPro" id="IPR036250">
    <property type="entry name" value="AcylCo_DH-like_C"/>
</dbReference>
<evidence type="ECO:0000259" key="12">
    <source>
        <dbReference type="Pfam" id="PF22924"/>
    </source>
</evidence>
<evidence type="ECO:0000256" key="5">
    <source>
        <dbReference type="ARBA" id="ARBA00012870"/>
    </source>
</evidence>
<dbReference type="AlphaFoldDB" id="A0A5N5SWI4"/>
<dbReference type="OrthoDB" id="538336at2759"/>
<dbReference type="Gene3D" id="1.20.140.10">
    <property type="entry name" value="Butyryl-CoA Dehydrogenase, subunit A, domain 3"/>
    <property type="match status" value="1"/>
</dbReference>
<reference evidence="13 14" key="1">
    <citation type="journal article" date="2019" name="PLoS Biol.">
        <title>Sex chromosomes control vertical transmission of feminizing Wolbachia symbionts in an isopod.</title>
        <authorList>
            <person name="Becking T."/>
            <person name="Chebbi M.A."/>
            <person name="Giraud I."/>
            <person name="Moumen B."/>
            <person name="Laverre T."/>
            <person name="Caubet Y."/>
            <person name="Peccoud J."/>
            <person name="Gilbert C."/>
            <person name="Cordaux R."/>
        </authorList>
    </citation>
    <scope>NUCLEOTIDE SEQUENCE [LARGE SCALE GENOMIC DNA]</scope>
    <source>
        <strain evidence="13">ANa2</strain>
        <tissue evidence="13">Whole body excluding digestive tract and cuticle</tissue>
    </source>
</reference>
<protein>
    <recommendedName>
        <fullName evidence="5">acyl-CoA oxidase</fullName>
        <ecNumber evidence="5">1.3.3.6</ecNumber>
    </recommendedName>
</protein>
<dbReference type="EMBL" id="SEYY01019150">
    <property type="protein sequence ID" value="KAB7498586.1"/>
    <property type="molecule type" value="Genomic_DNA"/>
</dbReference>